<accession>M6VLR0</accession>
<dbReference type="AlphaFoldDB" id="M6VLR0"/>
<feature type="region of interest" description="Disordered" evidence="1">
    <location>
        <begin position="1"/>
        <end position="74"/>
    </location>
</feature>
<comment type="caution">
    <text evidence="2">The sequence shown here is derived from an EMBL/GenBank/DDBJ whole genome shotgun (WGS) entry which is preliminary data.</text>
</comment>
<dbReference type="Proteomes" id="UP000012149">
    <property type="component" value="Unassembled WGS sequence"/>
</dbReference>
<evidence type="ECO:0000313" key="2">
    <source>
        <dbReference type="EMBL" id="EMO57775.1"/>
    </source>
</evidence>
<evidence type="ECO:0000256" key="1">
    <source>
        <dbReference type="SAM" id="MobiDB-lite"/>
    </source>
</evidence>
<feature type="compositionally biased region" description="Basic and acidic residues" evidence="1">
    <location>
        <begin position="11"/>
        <end position="41"/>
    </location>
</feature>
<sequence>MDLETALINAKDIEDHYLHNKSSEKKRDANGRASKSSKDARGQVTDQEDVPPEGVDLDPSEEQSQDSETGSIQR</sequence>
<name>M6VLR0_9LEPT</name>
<feature type="compositionally biased region" description="Acidic residues" evidence="1">
    <location>
        <begin position="46"/>
        <end position="65"/>
    </location>
</feature>
<proteinExistence type="predicted"/>
<organism evidence="2 3">
    <name type="scientific">Leptospira santarosai str. CBC1416</name>
    <dbReference type="NCBI Taxonomy" id="1193059"/>
    <lineage>
        <taxon>Bacteria</taxon>
        <taxon>Pseudomonadati</taxon>
        <taxon>Spirochaetota</taxon>
        <taxon>Spirochaetia</taxon>
        <taxon>Leptospirales</taxon>
        <taxon>Leptospiraceae</taxon>
        <taxon>Leptospira</taxon>
    </lineage>
</organism>
<evidence type="ECO:0000313" key="3">
    <source>
        <dbReference type="Proteomes" id="UP000012149"/>
    </source>
</evidence>
<protein>
    <submittedName>
        <fullName evidence="2">Uncharacterized protein</fullName>
    </submittedName>
</protein>
<gene>
    <name evidence="2" type="ORF">LEP1GSC161_0337</name>
</gene>
<reference evidence="2 3" key="1">
    <citation type="submission" date="2013-01" db="EMBL/GenBank/DDBJ databases">
        <authorList>
            <person name="Harkins D.M."/>
            <person name="Durkin A.S."/>
            <person name="Brinkac L.M."/>
            <person name="Haft D.H."/>
            <person name="Selengut J.D."/>
            <person name="Sanka R."/>
            <person name="DePew J."/>
            <person name="Purushe J."/>
            <person name="Matthias M.A."/>
            <person name="Vinetz J.M."/>
            <person name="Sutton G.G."/>
            <person name="Nierman W.C."/>
            <person name="Fouts D.E."/>
        </authorList>
    </citation>
    <scope>NUCLEOTIDE SEQUENCE [LARGE SCALE GENOMIC DNA]</scope>
    <source>
        <strain evidence="2 3">CBC1416</strain>
    </source>
</reference>
<dbReference type="EMBL" id="AKWE02000106">
    <property type="protein sequence ID" value="EMO57775.1"/>
    <property type="molecule type" value="Genomic_DNA"/>
</dbReference>